<comment type="caution">
    <text evidence="2">The sequence shown here is derived from an EMBL/GenBank/DDBJ whole genome shotgun (WGS) entry which is preliminary data.</text>
</comment>
<sequence>MVGAERATIGTPPAALRGSAVTAGTGAEAGRWDEQRDRRGAGLYGPCAPVRGGVGTKSEPANGPEGLARRLQRRRGI</sequence>
<keyword evidence="3" id="KW-1185">Reference proteome</keyword>
<gene>
    <name evidence="2" type="ORF">NDU88_004676</name>
</gene>
<name>A0AAV7LJ08_PLEWA</name>
<dbReference type="Proteomes" id="UP001066276">
    <property type="component" value="Chromosome 11"/>
</dbReference>
<accession>A0AAV7LJ08</accession>
<evidence type="ECO:0000256" key="1">
    <source>
        <dbReference type="SAM" id="MobiDB-lite"/>
    </source>
</evidence>
<feature type="region of interest" description="Disordered" evidence="1">
    <location>
        <begin position="1"/>
        <end position="77"/>
    </location>
</feature>
<dbReference type="AlphaFoldDB" id="A0AAV7LJ08"/>
<evidence type="ECO:0000313" key="3">
    <source>
        <dbReference type="Proteomes" id="UP001066276"/>
    </source>
</evidence>
<organism evidence="2 3">
    <name type="scientific">Pleurodeles waltl</name>
    <name type="common">Iberian ribbed newt</name>
    <dbReference type="NCBI Taxonomy" id="8319"/>
    <lineage>
        <taxon>Eukaryota</taxon>
        <taxon>Metazoa</taxon>
        <taxon>Chordata</taxon>
        <taxon>Craniata</taxon>
        <taxon>Vertebrata</taxon>
        <taxon>Euteleostomi</taxon>
        <taxon>Amphibia</taxon>
        <taxon>Batrachia</taxon>
        <taxon>Caudata</taxon>
        <taxon>Salamandroidea</taxon>
        <taxon>Salamandridae</taxon>
        <taxon>Pleurodelinae</taxon>
        <taxon>Pleurodeles</taxon>
    </lineage>
</organism>
<dbReference type="EMBL" id="JANPWB010000015">
    <property type="protein sequence ID" value="KAJ1091557.1"/>
    <property type="molecule type" value="Genomic_DNA"/>
</dbReference>
<proteinExistence type="predicted"/>
<feature type="compositionally biased region" description="Basic and acidic residues" evidence="1">
    <location>
        <begin position="30"/>
        <end position="40"/>
    </location>
</feature>
<reference evidence="2" key="1">
    <citation type="journal article" date="2022" name="bioRxiv">
        <title>Sequencing and chromosome-scale assembly of the giantPleurodeles waltlgenome.</title>
        <authorList>
            <person name="Brown T."/>
            <person name="Elewa A."/>
            <person name="Iarovenko S."/>
            <person name="Subramanian E."/>
            <person name="Araus A.J."/>
            <person name="Petzold A."/>
            <person name="Susuki M."/>
            <person name="Suzuki K.-i.T."/>
            <person name="Hayashi T."/>
            <person name="Toyoda A."/>
            <person name="Oliveira C."/>
            <person name="Osipova E."/>
            <person name="Leigh N.D."/>
            <person name="Simon A."/>
            <person name="Yun M.H."/>
        </authorList>
    </citation>
    <scope>NUCLEOTIDE SEQUENCE</scope>
    <source>
        <strain evidence="2">20211129_DDA</strain>
        <tissue evidence="2">Liver</tissue>
    </source>
</reference>
<evidence type="ECO:0000313" key="2">
    <source>
        <dbReference type="EMBL" id="KAJ1091557.1"/>
    </source>
</evidence>
<protein>
    <submittedName>
        <fullName evidence="2">Uncharacterized protein</fullName>
    </submittedName>
</protein>